<evidence type="ECO:0000256" key="1">
    <source>
        <dbReference type="SAM" id="Phobius"/>
    </source>
</evidence>
<sequence>MVVRALHRQPFLRETSGLAMTEALIVVPVLMLVCGAMVEFGLMVYEWNQTLKAMQVGARRAAVSTPLTDISALSDYGASLSQGDPVPMPPPDPPEPGNTYAVSCGAGASPCDEAALTRLMNGSDDDGSGITGIRDIAPFIAPENIRITYQHSGLGYVGRPFGPVLTVTLEVRDLAFDLLLLDMLVPITIPAHPVAITSEDLSDCEEPC</sequence>
<organism evidence="3">
    <name type="scientific">Alloyangia mangrovi</name>
    <dbReference type="NCBI Taxonomy" id="1779329"/>
    <lineage>
        <taxon>Bacteria</taxon>
        <taxon>Pseudomonadati</taxon>
        <taxon>Pseudomonadota</taxon>
        <taxon>Alphaproteobacteria</taxon>
        <taxon>Rhodobacterales</taxon>
        <taxon>Roseobacteraceae</taxon>
        <taxon>Alloyangia</taxon>
    </lineage>
</organism>
<feature type="transmembrane region" description="Helical" evidence="1">
    <location>
        <begin position="23"/>
        <end position="45"/>
    </location>
</feature>
<accession>A0A2A3JZT2</accession>
<name>A0A2A3JZT2_9RHOB</name>
<comment type="caution">
    <text evidence="3">The sequence shown here is derived from an EMBL/GenBank/DDBJ whole genome shotgun (WGS) entry which is preliminary data.</text>
</comment>
<dbReference type="InterPro" id="IPR012495">
    <property type="entry name" value="TadE-like_dom"/>
</dbReference>
<keyword evidence="1" id="KW-0812">Transmembrane</keyword>
<proteinExistence type="predicted"/>
<keyword evidence="1" id="KW-0472">Membrane</keyword>
<protein>
    <submittedName>
        <fullName evidence="3">Pilus assembly protein TadE</fullName>
    </submittedName>
</protein>
<dbReference type="OrthoDB" id="7865585at2"/>
<feature type="domain" description="TadE-like" evidence="2">
    <location>
        <begin position="17"/>
        <end position="59"/>
    </location>
</feature>
<reference evidence="3" key="1">
    <citation type="submission" date="2017-09" db="EMBL/GenBank/DDBJ databases">
        <title>Yangia sp. SAOS 153D whole genome sequencing.</title>
        <authorList>
            <person name="Verma A."/>
            <person name="Krishnamurthi S."/>
        </authorList>
    </citation>
    <scope>NUCLEOTIDE SEQUENCE [LARGE SCALE GENOMIC DNA]</scope>
    <source>
        <strain evidence="3">SAOS 153D</strain>
    </source>
</reference>
<gene>
    <name evidence="3" type="ORF">CLG85_02815</name>
</gene>
<evidence type="ECO:0000313" key="3">
    <source>
        <dbReference type="EMBL" id="PBD20632.1"/>
    </source>
</evidence>
<keyword evidence="1" id="KW-1133">Transmembrane helix</keyword>
<evidence type="ECO:0000259" key="2">
    <source>
        <dbReference type="Pfam" id="PF07811"/>
    </source>
</evidence>
<dbReference type="EMBL" id="NTHN01000029">
    <property type="protein sequence ID" value="PBD20632.1"/>
    <property type="molecule type" value="Genomic_DNA"/>
</dbReference>
<dbReference type="Pfam" id="PF07811">
    <property type="entry name" value="TadE"/>
    <property type="match status" value="1"/>
</dbReference>
<dbReference type="AlphaFoldDB" id="A0A2A3JZT2"/>